<evidence type="ECO:0000313" key="1">
    <source>
        <dbReference type="EMBL" id="AWC96009.1"/>
    </source>
</evidence>
<name>A0AAU8ZST8_MORMO</name>
<accession>A0AAU8ZST8</accession>
<proteinExistence type="predicted"/>
<dbReference type="GO" id="GO:0003677">
    <property type="term" value="F:DNA binding"/>
    <property type="evidence" value="ECO:0007669"/>
    <property type="project" value="InterPro"/>
</dbReference>
<dbReference type="AlphaFoldDB" id="A0AAU8ZST8"/>
<sequence>MAKPDARPVAALKKAVIAAGGQTELARQLSEMSGKNIKQQQIWNWINREKQTPASKVIFVEKASGVARCELRPDLYAD</sequence>
<dbReference type="InterPro" id="IPR031856">
    <property type="entry name" value="YdaS_toxin-like"/>
</dbReference>
<evidence type="ECO:0000313" key="2">
    <source>
        <dbReference type="Proteomes" id="UP000244682"/>
    </source>
</evidence>
<dbReference type="EMBL" id="CP028956">
    <property type="protein sequence ID" value="AWC96009.1"/>
    <property type="molecule type" value="Genomic_DNA"/>
</dbReference>
<dbReference type="InterPro" id="IPR010982">
    <property type="entry name" value="Lambda_DNA-bd_dom_sf"/>
</dbReference>
<dbReference type="Gene3D" id="1.10.260.40">
    <property type="entry name" value="lambda repressor-like DNA-binding domains"/>
    <property type="match status" value="1"/>
</dbReference>
<dbReference type="Pfam" id="PF15943">
    <property type="entry name" value="YdaS_toxin"/>
    <property type="match status" value="1"/>
</dbReference>
<protein>
    <submittedName>
        <fullName evidence="1">Cytoplasmic chaperone TorD</fullName>
    </submittedName>
</protein>
<reference evidence="1 2" key="1">
    <citation type="submission" date="2018-04" db="EMBL/GenBank/DDBJ databases">
        <title>Whole genome sequencing of Morganella morganii AR_0133.</title>
        <authorList>
            <person name="Conlan S."/>
            <person name="Thomas P.J."/>
            <person name="Mullikin J."/>
            <person name="Frank K.M."/>
            <person name="Segre J.A."/>
        </authorList>
    </citation>
    <scope>NUCLEOTIDE SEQUENCE [LARGE SCALE GENOMIC DNA]</scope>
    <source>
        <strain evidence="1 2">AR_0133</strain>
    </source>
</reference>
<gene>
    <name evidence="1" type="ORF">AM380_13385</name>
</gene>
<dbReference type="Proteomes" id="UP000244682">
    <property type="component" value="Chromosome"/>
</dbReference>
<dbReference type="RefSeq" id="WP_108657613.1">
    <property type="nucleotide sequence ID" value="NZ_CP028956.1"/>
</dbReference>
<organism evidence="1 2">
    <name type="scientific">Morganella morganii</name>
    <name type="common">Proteus morganii</name>
    <dbReference type="NCBI Taxonomy" id="582"/>
    <lineage>
        <taxon>Bacteria</taxon>
        <taxon>Pseudomonadati</taxon>
        <taxon>Pseudomonadota</taxon>
        <taxon>Gammaproteobacteria</taxon>
        <taxon>Enterobacterales</taxon>
        <taxon>Morganellaceae</taxon>
        <taxon>Morganella</taxon>
    </lineage>
</organism>